<protein>
    <recommendedName>
        <fullName evidence="4">F-box domain-containing protein</fullName>
    </recommendedName>
</protein>
<dbReference type="AlphaFoldDB" id="A0AAV9W942"/>
<gene>
    <name evidence="2" type="ORF">TWF481_008782</name>
</gene>
<evidence type="ECO:0000313" key="3">
    <source>
        <dbReference type="Proteomes" id="UP001370758"/>
    </source>
</evidence>
<dbReference type="Proteomes" id="UP001370758">
    <property type="component" value="Unassembled WGS sequence"/>
</dbReference>
<comment type="caution">
    <text evidence="2">The sequence shown here is derived from an EMBL/GenBank/DDBJ whole genome shotgun (WGS) entry which is preliminary data.</text>
</comment>
<organism evidence="2 3">
    <name type="scientific">Arthrobotrys musiformis</name>
    <dbReference type="NCBI Taxonomy" id="47236"/>
    <lineage>
        <taxon>Eukaryota</taxon>
        <taxon>Fungi</taxon>
        <taxon>Dikarya</taxon>
        <taxon>Ascomycota</taxon>
        <taxon>Pezizomycotina</taxon>
        <taxon>Orbiliomycetes</taxon>
        <taxon>Orbiliales</taxon>
        <taxon>Orbiliaceae</taxon>
        <taxon>Arthrobotrys</taxon>
    </lineage>
</organism>
<feature type="region of interest" description="Disordered" evidence="1">
    <location>
        <begin position="106"/>
        <end position="132"/>
    </location>
</feature>
<evidence type="ECO:0000256" key="1">
    <source>
        <dbReference type="SAM" id="MobiDB-lite"/>
    </source>
</evidence>
<proteinExistence type="predicted"/>
<dbReference type="EMBL" id="JAVHJL010000005">
    <property type="protein sequence ID" value="KAK6503776.1"/>
    <property type="molecule type" value="Genomic_DNA"/>
</dbReference>
<evidence type="ECO:0008006" key="4">
    <source>
        <dbReference type="Google" id="ProtNLM"/>
    </source>
</evidence>
<reference evidence="2 3" key="1">
    <citation type="submission" date="2023-08" db="EMBL/GenBank/DDBJ databases">
        <authorList>
            <person name="Palmer J.M."/>
        </authorList>
    </citation>
    <scope>NUCLEOTIDE SEQUENCE [LARGE SCALE GENOMIC DNA]</scope>
    <source>
        <strain evidence="2 3">TWF481</strain>
    </source>
</reference>
<accession>A0AAV9W942</accession>
<sequence>MASLSSLPIEIKLHLSTYLHSTADLKSLTTACSNFGSIVGSKYYAPIRRKVLLNEGKFDPYDYLGPTHHYFRARLRGPNWRSVYVTDDSPAVVKTGRPAVRSSQPVVVRPSQPTVAKPAANQSQEGNTAMRGLKKVKEYGRTVLRLFRH</sequence>
<evidence type="ECO:0000313" key="2">
    <source>
        <dbReference type="EMBL" id="KAK6503776.1"/>
    </source>
</evidence>
<keyword evidence="3" id="KW-1185">Reference proteome</keyword>
<name>A0AAV9W942_9PEZI</name>